<accession>A0A9D4CQP2</accession>
<dbReference type="Proteomes" id="UP000828390">
    <property type="component" value="Unassembled WGS sequence"/>
</dbReference>
<dbReference type="EMBL" id="JAIWYP010000012">
    <property type="protein sequence ID" value="KAH3729874.1"/>
    <property type="molecule type" value="Genomic_DNA"/>
</dbReference>
<proteinExistence type="predicted"/>
<reference evidence="1" key="2">
    <citation type="submission" date="2020-11" db="EMBL/GenBank/DDBJ databases">
        <authorList>
            <person name="McCartney M.A."/>
            <person name="Auch B."/>
            <person name="Kono T."/>
            <person name="Mallez S."/>
            <person name="Becker A."/>
            <person name="Gohl D.M."/>
            <person name="Silverstein K.A.T."/>
            <person name="Koren S."/>
            <person name="Bechman K.B."/>
            <person name="Herman A."/>
            <person name="Abrahante J.E."/>
            <person name="Garbe J."/>
        </authorList>
    </citation>
    <scope>NUCLEOTIDE SEQUENCE</scope>
    <source>
        <strain evidence="1">Duluth1</strain>
        <tissue evidence="1">Whole animal</tissue>
    </source>
</reference>
<comment type="caution">
    <text evidence="1">The sequence shown here is derived from an EMBL/GenBank/DDBJ whole genome shotgun (WGS) entry which is preliminary data.</text>
</comment>
<organism evidence="1 2">
    <name type="scientific">Dreissena polymorpha</name>
    <name type="common">Zebra mussel</name>
    <name type="synonym">Mytilus polymorpha</name>
    <dbReference type="NCBI Taxonomy" id="45954"/>
    <lineage>
        <taxon>Eukaryota</taxon>
        <taxon>Metazoa</taxon>
        <taxon>Spiralia</taxon>
        <taxon>Lophotrochozoa</taxon>
        <taxon>Mollusca</taxon>
        <taxon>Bivalvia</taxon>
        <taxon>Autobranchia</taxon>
        <taxon>Heteroconchia</taxon>
        <taxon>Euheterodonta</taxon>
        <taxon>Imparidentia</taxon>
        <taxon>Neoheterodontei</taxon>
        <taxon>Myida</taxon>
        <taxon>Dreissenoidea</taxon>
        <taxon>Dreissenidae</taxon>
        <taxon>Dreissena</taxon>
    </lineage>
</organism>
<gene>
    <name evidence="1" type="ORF">DPMN_055852</name>
</gene>
<sequence length="63" mass="7348">MKSLERLVERSQSTAPRVQTLTRPIPVVQHLQAIQDGNLSTEVGFLCMQWHYTRILFLKERPV</sequence>
<evidence type="ECO:0000313" key="2">
    <source>
        <dbReference type="Proteomes" id="UP000828390"/>
    </source>
</evidence>
<evidence type="ECO:0000313" key="1">
    <source>
        <dbReference type="EMBL" id="KAH3729874.1"/>
    </source>
</evidence>
<reference evidence="1" key="1">
    <citation type="journal article" date="2019" name="bioRxiv">
        <title>The Genome of the Zebra Mussel, Dreissena polymorpha: A Resource for Invasive Species Research.</title>
        <authorList>
            <person name="McCartney M.A."/>
            <person name="Auch B."/>
            <person name="Kono T."/>
            <person name="Mallez S."/>
            <person name="Zhang Y."/>
            <person name="Obille A."/>
            <person name="Becker A."/>
            <person name="Abrahante J.E."/>
            <person name="Garbe J."/>
            <person name="Badalamenti J.P."/>
            <person name="Herman A."/>
            <person name="Mangelson H."/>
            <person name="Liachko I."/>
            <person name="Sullivan S."/>
            <person name="Sone E.D."/>
            <person name="Koren S."/>
            <person name="Silverstein K.A.T."/>
            <person name="Beckman K.B."/>
            <person name="Gohl D.M."/>
        </authorList>
    </citation>
    <scope>NUCLEOTIDE SEQUENCE</scope>
    <source>
        <strain evidence="1">Duluth1</strain>
        <tissue evidence="1">Whole animal</tissue>
    </source>
</reference>
<dbReference type="AlphaFoldDB" id="A0A9D4CQP2"/>
<name>A0A9D4CQP2_DREPO</name>
<protein>
    <submittedName>
        <fullName evidence="1">Uncharacterized protein</fullName>
    </submittedName>
</protein>
<keyword evidence="2" id="KW-1185">Reference proteome</keyword>